<reference evidence="5" key="1">
    <citation type="journal article" date="2020" name="Fungal Divers.">
        <title>Resolving the Mortierellaceae phylogeny through synthesis of multi-gene phylogenetics and phylogenomics.</title>
        <authorList>
            <person name="Vandepol N."/>
            <person name="Liber J."/>
            <person name="Desiro A."/>
            <person name="Na H."/>
            <person name="Kennedy M."/>
            <person name="Barry K."/>
            <person name="Grigoriev I.V."/>
            <person name="Miller A.N."/>
            <person name="O'Donnell K."/>
            <person name="Stajich J.E."/>
            <person name="Bonito G."/>
        </authorList>
    </citation>
    <scope>NUCLEOTIDE SEQUENCE</scope>
    <source>
        <strain evidence="5">MES-2147</strain>
    </source>
</reference>
<sequence>MIQAPSRYTRVVRAIAMLAAFCGLGYFFLVTIVPDHFGPNKEDALETASVNSLPRIPDPVRSLKPVLMEGLQSEEDEERSGHEYERTGSSQKGNQGGISTLSIDCSLWMQEQIQVGGSTGNQHHHHHQQEQKHEGLTASEYEGDHEEAMLFHEGHNSHDLSHIINPAAREQATCHQIGRANGVLVMLVHEDHLQEARETIRQVEDRFNRDRDYSWVVLSPIPLTNRSQTLVRHLSKRIIAFGTIPHDQWRLPTWVQAAKVRSADYAKMRLGMNETSLMTRHRWRYMSGFLARHELLDPYEFFWRVDPGVEIFCDIHDDPMVIMKSSGQNF</sequence>
<feature type="compositionally biased region" description="Polar residues" evidence="3">
    <location>
        <begin position="87"/>
        <end position="97"/>
    </location>
</feature>
<evidence type="ECO:0000256" key="1">
    <source>
        <dbReference type="ARBA" id="ARBA00007677"/>
    </source>
</evidence>
<comment type="caution">
    <text evidence="5">The sequence shown here is derived from an EMBL/GenBank/DDBJ whole genome shotgun (WGS) entry which is preliminary data.</text>
</comment>
<keyword evidence="2" id="KW-0808">Transferase</keyword>
<keyword evidence="4" id="KW-1133">Transmembrane helix</keyword>
<proteinExistence type="inferred from homology"/>
<name>A0A9P6SME1_9FUNG</name>
<feature type="region of interest" description="Disordered" evidence="3">
    <location>
        <begin position="71"/>
        <end position="97"/>
    </location>
</feature>
<dbReference type="GO" id="GO:0000026">
    <property type="term" value="F:alpha-1,2-mannosyltransferase activity"/>
    <property type="evidence" value="ECO:0007669"/>
    <property type="project" value="TreeGrafter"/>
</dbReference>
<dbReference type="InterPro" id="IPR029044">
    <property type="entry name" value="Nucleotide-diphossugar_trans"/>
</dbReference>
<dbReference type="GO" id="GO:0005794">
    <property type="term" value="C:Golgi apparatus"/>
    <property type="evidence" value="ECO:0007669"/>
    <property type="project" value="TreeGrafter"/>
</dbReference>
<evidence type="ECO:0000256" key="3">
    <source>
        <dbReference type="SAM" id="MobiDB-lite"/>
    </source>
</evidence>
<evidence type="ECO:0000313" key="6">
    <source>
        <dbReference type="Proteomes" id="UP000749646"/>
    </source>
</evidence>
<dbReference type="InterPro" id="IPR002685">
    <property type="entry name" value="Glyco_trans_15"/>
</dbReference>
<keyword evidence="6" id="KW-1185">Reference proteome</keyword>
<comment type="similarity">
    <text evidence="1">Belongs to the glycosyltransferase 15 family.</text>
</comment>
<evidence type="ECO:0000256" key="4">
    <source>
        <dbReference type="SAM" id="Phobius"/>
    </source>
</evidence>
<dbReference type="SUPFAM" id="SSF53448">
    <property type="entry name" value="Nucleotide-diphospho-sugar transferases"/>
    <property type="match status" value="1"/>
</dbReference>
<dbReference type="PANTHER" id="PTHR31121:SF6">
    <property type="entry name" value="ALPHA-1,2 MANNOSYLTRANSFERASE KTR1"/>
    <property type="match status" value="1"/>
</dbReference>
<keyword evidence="4" id="KW-0472">Membrane</keyword>
<dbReference type="EMBL" id="JAAAHW010003678">
    <property type="protein sequence ID" value="KAF9981617.1"/>
    <property type="molecule type" value="Genomic_DNA"/>
</dbReference>
<accession>A0A9P6SME1</accession>
<dbReference type="OrthoDB" id="2425226at2759"/>
<evidence type="ECO:0000313" key="5">
    <source>
        <dbReference type="EMBL" id="KAF9981617.1"/>
    </source>
</evidence>
<dbReference type="Proteomes" id="UP000749646">
    <property type="component" value="Unassembled WGS sequence"/>
</dbReference>
<feature type="non-terminal residue" evidence="5">
    <location>
        <position position="330"/>
    </location>
</feature>
<dbReference type="Pfam" id="PF01793">
    <property type="entry name" value="Glyco_transf_15"/>
    <property type="match status" value="1"/>
</dbReference>
<feature type="region of interest" description="Disordered" evidence="3">
    <location>
        <begin position="116"/>
        <end position="135"/>
    </location>
</feature>
<feature type="transmembrane region" description="Helical" evidence="4">
    <location>
        <begin position="12"/>
        <end position="33"/>
    </location>
</feature>
<dbReference type="GO" id="GO:0000032">
    <property type="term" value="P:cell wall mannoprotein biosynthetic process"/>
    <property type="evidence" value="ECO:0007669"/>
    <property type="project" value="TreeGrafter"/>
</dbReference>
<dbReference type="GO" id="GO:0006487">
    <property type="term" value="P:protein N-linked glycosylation"/>
    <property type="evidence" value="ECO:0007669"/>
    <property type="project" value="TreeGrafter"/>
</dbReference>
<dbReference type="AlphaFoldDB" id="A0A9P6SME1"/>
<keyword evidence="4" id="KW-0812">Transmembrane</keyword>
<organism evidence="5 6">
    <name type="scientific">Modicella reniformis</name>
    <dbReference type="NCBI Taxonomy" id="1440133"/>
    <lineage>
        <taxon>Eukaryota</taxon>
        <taxon>Fungi</taxon>
        <taxon>Fungi incertae sedis</taxon>
        <taxon>Mucoromycota</taxon>
        <taxon>Mortierellomycotina</taxon>
        <taxon>Mortierellomycetes</taxon>
        <taxon>Mortierellales</taxon>
        <taxon>Mortierellaceae</taxon>
        <taxon>Modicella</taxon>
    </lineage>
</organism>
<dbReference type="PANTHER" id="PTHR31121">
    <property type="entry name" value="ALPHA-1,2 MANNOSYLTRANSFERASE KTR1"/>
    <property type="match status" value="1"/>
</dbReference>
<gene>
    <name evidence="5" type="primary">KRE2_2</name>
    <name evidence="5" type="ORF">BGZ65_003757</name>
</gene>
<protein>
    <submittedName>
        <fullName evidence="5">Alpha 1,2-mannosyltransferase 2.4.1</fullName>
    </submittedName>
</protein>
<evidence type="ECO:0000256" key="2">
    <source>
        <dbReference type="ARBA" id="ARBA00022679"/>
    </source>
</evidence>
<dbReference type="GO" id="GO:0016020">
    <property type="term" value="C:membrane"/>
    <property type="evidence" value="ECO:0007669"/>
    <property type="project" value="InterPro"/>
</dbReference>
<dbReference type="Gene3D" id="3.90.550.10">
    <property type="entry name" value="Spore Coat Polysaccharide Biosynthesis Protein SpsA, Chain A"/>
    <property type="match status" value="1"/>
</dbReference>